<evidence type="ECO:0000256" key="2">
    <source>
        <dbReference type="SAM" id="MobiDB-lite"/>
    </source>
</evidence>
<name>A0A8H4UI02_9HYPO</name>
<comment type="caution">
    <text evidence="4">The sequence shown here is derived from an EMBL/GenBank/DDBJ whole genome shotgun (WGS) entry which is preliminary data.</text>
</comment>
<dbReference type="Pfam" id="PF00172">
    <property type="entry name" value="Zn_clus"/>
    <property type="match status" value="1"/>
</dbReference>
<reference evidence="4" key="1">
    <citation type="journal article" date="2020" name="BMC Genomics">
        <title>Correction to: Identification and distribution of gene clusters required for synthesis of sphingolipid metabolism inhibitors in diverse species of the filamentous fungus Fusarium.</title>
        <authorList>
            <person name="Kim H.S."/>
            <person name="Lohmar J.M."/>
            <person name="Busman M."/>
            <person name="Brown D.W."/>
            <person name="Naumann T.A."/>
            <person name="Divon H.H."/>
            <person name="Lysoe E."/>
            <person name="Uhlig S."/>
            <person name="Proctor R.H."/>
        </authorList>
    </citation>
    <scope>NUCLEOTIDE SEQUENCE</scope>
    <source>
        <strain evidence="4">NRRL 22465</strain>
    </source>
</reference>
<reference evidence="4" key="2">
    <citation type="submission" date="2020-05" db="EMBL/GenBank/DDBJ databases">
        <authorList>
            <person name="Kim H.-S."/>
            <person name="Proctor R.H."/>
            <person name="Brown D.W."/>
        </authorList>
    </citation>
    <scope>NUCLEOTIDE SEQUENCE</scope>
    <source>
        <strain evidence="4">NRRL 22465</strain>
    </source>
</reference>
<accession>A0A8H4UI02</accession>
<organism evidence="4 5">
    <name type="scientific">Fusarium zealandicum</name>
    <dbReference type="NCBI Taxonomy" id="1053134"/>
    <lineage>
        <taxon>Eukaryota</taxon>
        <taxon>Fungi</taxon>
        <taxon>Dikarya</taxon>
        <taxon>Ascomycota</taxon>
        <taxon>Pezizomycotina</taxon>
        <taxon>Sordariomycetes</taxon>
        <taxon>Hypocreomycetidae</taxon>
        <taxon>Hypocreales</taxon>
        <taxon>Nectriaceae</taxon>
        <taxon>Fusarium</taxon>
        <taxon>Fusarium staphyleae species complex</taxon>
    </lineage>
</organism>
<dbReference type="OrthoDB" id="2574141at2759"/>
<evidence type="ECO:0000256" key="1">
    <source>
        <dbReference type="ARBA" id="ARBA00023242"/>
    </source>
</evidence>
<dbReference type="EMBL" id="JABEYC010000459">
    <property type="protein sequence ID" value="KAF4977118.1"/>
    <property type="molecule type" value="Genomic_DNA"/>
</dbReference>
<dbReference type="InterPro" id="IPR036864">
    <property type="entry name" value="Zn2-C6_fun-type_DNA-bd_sf"/>
</dbReference>
<keyword evidence="1" id="KW-0539">Nucleus</keyword>
<dbReference type="CDD" id="cd00067">
    <property type="entry name" value="GAL4"/>
    <property type="match status" value="1"/>
</dbReference>
<dbReference type="AlphaFoldDB" id="A0A8H4UI02"/>
<dbReference type="PROSITE" id="PS50048">
    <property type="entry name" value="ZN2_CY6_FUNGAL_2"/>
    <property type="match status" value="1"/>
</dbReference>
<dbReference type="SUPFAM" id="SSF57701">
    <property type="entry name" value="Zn2/Cys6 DNA-binding domain"/>
    <property type="match status" value="1"/>
</dbReference>
<sequence>MADLRQACDRCHGKKLRCTKVPGSVVCGRCVKAGVSCIFSPPTRSLRQYDGASVAAFDWSLLGLDDPALDPIGDSSTDRFLATPPVSDHAEPAPRSQVSQLTDIMASLDRLQHEFPTAARHHVAPHQLEDFAQSASAKFDLQSTLEHLLQSAQKLGHLYPEILKQLQPEDESCDIPDCLHSMRHVIQARPRLAFDQALVNLLLACHLRLLDLFDNLVDHARVCAHVASLLPRDHEPRFDIPEIRIGSFVAPKASAASMMTSMVIELQSSLTTRAQELHHVVSSIDGSESREAKILALQCESLKEHASATLADLHSLRERLVKMGLIG</sequence>
<evidence type="ECO:0000313" key="4">
    <source>
        <dbReference type="EMBL" id="KAF4977118.1"/>
    </source>
</evidence>
<dbReference type="Proteomes" id="UP000635477">
    <property type="component" value="Unassembled WGS sequence"/>
</dbReference>
<gene>
    <name evidence="4" type="ORF">FZEAL_6306</name>
</gene>
<keyword evidence="5" id="KW-1185">Reference proteome</keyword>
<evidence type="ECO:0000313" key="5">
    <source>
        <dbReference type="Proteomes" id="UP000635477"/>
    </source>
</evidence>
<dbReference type="InterPro" id="IPR001138">
    <property type="entry name" value="Zn2Cys6_DnaBD"/>
</dbReference>
<dbReference type="GO" id="GO:0000981">
    <property type="term" value="F:DNA-binding transcription factor activity, RNA polymerase II-specific"/>
    <property type="evidence" value="ECO:0007669"/>
    <property type="project" value="InterPro"/>
</dbReference>
<dbReference type="SMART" id="SM00066">
    <property type="entry name" value="GAL4"/>
    <property type="match status" value="1"/>
</dbReference>
<dbReference type="PROSITE" id="PS00463">
    <property type="entry name" value="ZN2_CY6_FUNGAL_1"/>
    <property type="match status" value="1"/>
</dbReference>
<dbReference type="GO" id="GO:0008270">
    <property type="term" value="F:zinc ion binding"/>
    <property type="evidence" value="ECO:0007669"/>
    <property type="project" value="InterPro"/>
</dbReference>
<feature type="domain" description="Zn(2)-C6 fungal-type" evidence="3">
    <location>
        <begin position="7"/>
        <end position="39"/>
    </location>
</feature>
<dbReference type="Gene3D" id="4.10.240.10">
    <property type="entry name" value="Zn(2)-C6 fungal-type DNA-binding domain"/>
    <property type="match status" value="1"/>
</dbReference>
<feature type="region of interest" description="Disordered" evidence="2">
    <location>
        <begin position="75"/>
        <end position="95"/>
    </location>
</feature>
<evidence type="ECO:0000259" key="3">
    <source>
        <dbReference type="PROSITE" id="PS50048"/>
    </source>
</evidence>
<protein>
    <recommendedName>
        <fullName evidence="3">Zn(2)-C6 fungal-type domain-containing protein</fullName>
    </recommendedName>
</protein>
<proteinExistence type="predicted"/>